<protein>
    <submittedName>
        <fullName evidence="1">Uncharacterized protein</fullName>
    </submittedName>
</protein>
<evidence type="ECO:0000313" key="1">
    <source>
        <dbReference type="EMBL" id="TWU10815.1"/>
    </source>
</evidence>
<evidence type="ECO:0000313" key="2">
    <source>
        <dbReference type="Proteomes" id="UP000319908"/>
    </source>
</evidence>
<name>A0A5C6BF63_9BACT</name>
<accession>A0A5C6BF63</accession>
<keyword evidence="2" id="KW-1185">Reference proteome</keyword>
<dbReference type="AlphaFoldDB" id="A0A5C6BF63"/>
<proteinExistence type="predicted"/>
<dbReference type="Proteomes" id="UP000319908">
    <property type="component" value="Unassembled WGS sequence"/>
</dbReference>
<comment type="caution">
    <text evidence="1">The sequence shown here is derived from an EMBL/GenBank/DDBJ whole genome shotgun (WGS) entry which is preliminary data.</text>
</comment>
<gene>
    <name evidence="1" type="ORF">Poly21_47210</name>
</gene>
<sequence>MIEPSTEQAKILNEASVGFSFSVRNGMFFPSSPHEVAVQPRILYSRESVPTSLNGVAQVLLLKNRVVPGCFP</sequence>
<dbReference type="EMBL" id="SJPU01000003">
    <property type="protein sequence ID" value="TWU10815.1"/>
    <property type="molecule type" value="Genomic_DNA"/>
</dbReference>
<reference evidence="1 2" key="1">
    <citation type="journal article" date="2020" name="Antonie Van Leeuwenhoek">
        <title>Rhodopirellula heiligendammensis sp. nov., Rhodopirellula pilleata sp. nov., and Rhodopirellula solitaria sp. nov. isolated from natural or artificial marine surfaces in Northern Germany and California, USA, and emended description of the genus Rhodopirellula.</title>
        <authorList>
            <person name="Kallscheuer N."/>
            <person name="Wiegand S."/>
            <person name="Jogler M."/>
            <person name="Boedeker C."/>
            <person name="Peeters S.H."/>
            <person name="Rast P."/>
            <person name="Heuer A."/>
            <person name="Jetten M.S.M."/>
            <person name="Rohde M."/>
            <person name="Jogler C."/>
        </authorList>
    </citation>
    <scope>NUCLEOTIDE SEQUENCE [LARGE SCALE GENOMIC DNA]</scope>
    <source>
        <strain evidence="1 2">Poly21</strain>
    </source>
</reference>
<organism evidence="1 2">
    <name type="scientific">Allorhodopirellula heiligendammensis</name>
    <dbReference type="NCBI Taxonomy" id="2714739"/>
    <lineage>
        <taxon>Bacteria</taxon>
        <taxon>Pseudomonadati</taxon>
        <taxon>Planctomycetota</taxon>
        <taxon>Planctomycetia</taxon>
        <taxon>Pirellulales</taxon>
        <taxon>Pirellulaceae</taxon>
        <taxon>Allorhodopirellula</taxon>
    </lineage>
</organism>